<dbReference type="InParanoid" id="A0A067PJJ5"/>
<accession>A0A067PJJ5</accession>
<gene>
    <name evidence="1" type="ORF">JAAARDRAFT_49588</name>
</gene>
<evidence type="ECO:0000313" key="2">
    <source>
        <dbReference type="Proteomes" id="UP000027265"/>
    </source>
</evidence>
<reference evidence="2" key="1">
    <citation type="journal article" date="2014" name="Proc. Natl. Acad. Sci. U.S.A.">
        <title>Extensive sampling of basidiomycete genomes demonstrates inadequacy of the white-rot/brown-rot paradigm for wood decay fungi.</title>
        <authorList>
            <person name="Riley R."/>
            <person name="Salamov A.A."/>
            <person name="Brown D.W."/>
            <person name="Nagy L.G."/>
            <person name="Floudas D."/>
            <person name="Held B.W."/>
            <person name="Levasseur A."/>
            <person name="Lombard V."/>
            <person name="Morin E."/>
            <person name="Otillar R."/>
            <person name="Lindquist E.A."/>
            <person name="Sun H."/>
            <person name="LaButti K.M."/>
            <person name="Schmutz J."/>
            <person name="Jabbour D."/>
            <person name="Luo H."/>
            <person name="Baker S.E."/>
            <person name="Pisabarro A.G."/>
            <person name="Walton J.D."/>
            <person name="Blanchette R.A."/>
            <person name="Henrissat B."/>
            <person name="Martin F."/>
            <person name="Cullen D."/>
            <person name="Hibbett D.S."/>
            <person name="Grigoriev I.V."/>
        </authorList>
    </citation>
    <scope>NUCLEOTIDE SEQUENCE [LARGE SCALE GENOMIC DNA]</scope>
    <source>
        <strain evidence="2">MUCL 33604</strain>
    </source>
</reference>
<dbReference type="HOGENOM" id="CLU_997696_0_0_1"/>
<name>A0A067PJJ5_9AGAM</name>
<dbReference type="Proteomes" id="UP000027265">
    <property type="component" value="Unassembled WGS sequence"/>
</dbReference>
<proteinExistence type="predicted"/>
<dbReference type="EMBL" id="KL197731">
    <property type="protein sequence ID" value="KDQ54005.1"/>
    <property type="molecule type" value="Genomic_DNA"/>
</dbReference>
<dbReference type="OrthoDB" id="3261928at2759"/>
<evidence type="ECO:0000313" key="1">
    <source>
        <dbReference type="EMBL" id="KDQ54005.1"/>
    </source>
</evidence>
<keyword evidence="2" id="KW-1185">Reference proteome</keyword>
<protein>
    <submittedName>
        <fullName evidence="1">Uncharacterized protein</fullName>
    </submittedName>
</protein>
<dbReference type="AlphaFoldDB" id="A0A067PJJ5"/>
<organism evidence="1 2">
    <name type="scientific">Jaapia argillacea MUCL 33604</name>
    <dbReference type="NCBI Taxonomy" id="933084"/>
    <lineage>
        <taxon>Eukaryota</taxon>
        <taxon>Fungi</taxon>
        <taxon>Dikarya</taxon>
        <taxon>Basidiomycota</taxon>
        <taxon>Agaricomycotina</taxon>
        <taxon>Agaricomycetes</taxon>
        <taxon>Agaricomycetidae</taxon>
        <taxon>Jaapiales</taxon>
        <taxon>Jaapiaceae</taxon>
        <taxon>Jaapia</taxon>
    </lineage>
</organism>
<sequence length="279" mass="31034">MLSNPSPHKHLSTLPSLWKKTHLFSVPLDKAGHLVSITVTFTPALKLLAMGRDAKTSTKKAKEKTTKSDHIVINGTECPQLVQACLTVQDLNEQYSPGKTFGPAFKMWWSGSSGGKTGATMIENDHDFNVALAAILKKKKDAYLKTGLPFVNHNSQDQEDELLYGTKVPHLDTFSKDDQLHGTIIMQLKSKWPCQKHQGEHGEPGYCYVDATDFLKLKGIDLTNSETALMELELTLDIVADVPVAHLCKVMGAVEGCVQKFQVFCKEWNSRLEEKKHCL</sequence>